<evidence type="ECO:0000256" key="7">
    <source>
        <dbReference type="ARBA" id="ARBA00012125"/>
    </source>
</evidence>
<dbReference type="SUPFAM" id="SSF50978">
    <property type="entry name" value="WD40 repeat-like"/>
    <property type="match status" value="1"/>
</dbReference>
<feature type="compositionally biased region" description="Polar residues" evidence="18">
    <location>
        <begin position="1139"/>
        <end position="1148"/>
    </location>
</feature>
<comment type="catalytic activity">
    <reaction evidence="1">
        <text>D-glucose 6-phosphate = 1D-myo-inositol 3-phosphate</text>
        <dbReference type="Rhea" id="RHEA:10716"/>
        <dbReference type="ChEBI" id="CHEBI:58401"/>
        <dbReference type="ChEBI" id="CHEBI:61548"/>
        <dbReference type="EC" id="5.5.1.4"/>
    </reaction>
</comment>
<sequence>MASSKELCSIREWAPLTEVIDLIPARLQRGFFPANLNLTCVDATEEFLAVGSDAGIVFWYNRHSGEMQKLKAEIQKELPRDLDLVAPCTRSRPIERYTIRDLHKCVVSCCEWSKNGMKLYSGDRQGVVVLTEFDYQAHLSKSVEILSEAYEIVQLSVQQSHLLVATLYRCIVGKKDRKQLIDCGAVFLRKQAANRPQLVCGRPGLRFWMADAEGNVSKTVLFKDAVLRSPTWEIPILNPKPRSEPPSTERSGVQDGEVGHVASSNFRQLYLYDGHDSLLVTHDDATLYILNLERLKVEAVARGFRKILDFCVCGKEIFTVKVIFNPLMPPPVPVLGSSHYSRLESPVELQPEPALQSAEECFELSPVEQINLNAPIELACGVAAGTPEPPIGNIPSHRPSSTQAERHRWASLPVPVPNESGAGIVEIGHESHELRLPLTNAATLMEASYCQMENNGLASPMDMKAAFLQLLPDALSPTTLQKTVAEKAKTLAAELDLPEVHLAPPSQEELLAAQALAPQLSESLIRSYPTHLEEANDYHAGQPVDGIRSLAQKPSRPKMAPLKFVKSLPKPKPTLEEDRDDEEEYTSFLPDFRRAGDPLRKETPATSDSNTSSEMKPTNNSTLEVVSPKVQVDDEFITTDYDYQTSHVKRTADGQLQVHPQTTSLKIRTGRQVPKLGVMLVGWGGNNGSTLTAALEANRRQLKWRKRTGIQEANWFGSITQASTTGGDVYVPMKELLPMVEPDNIVVDGWDISGLHLGDAMRRAEVLDVALQDQLYDQLAQLRPRPSIYDPDFIAANQSDRADNQYEQIRKDIRDFRESSGVDSVIVLWTANTERFSDVKAGLNTTSQELLASLKANHSEVSPSTIFAMASIDEGCTYINGSPQNTFVPGLIQLAEEKKVFIAGDDFKSGQTKIKSVLVDFLVGAGIKPVSIASYNHLGNNDGKNLSAPQQFRSKEISKSNVVDDMVASNRLLYGPEEHPDHVVVIKYVPYVGDSKRAMDEYTSEIMMGGHNTLVIHNTCEDSLLATPLILDLLSTRIQLRSAEQSAPWVPFKPVLSLLSYLCKAPLVPQGSQVVNSLFRQRAAIENILRGCIGLPPISHMTLEQRFDFATITNEPPVKRAKTLGQSCAVESATNGKKIQANGHSNGSAKLAANGNGH</sequence>
<feature type="region of interest" description="Disordered" evidence="18">
    <location>
        <begin position="237"/>
        <end position="256"/>
    </location>
</feature>
<evidence type="ECO:0000256" key="6">
    <source>
        <dbReference type="ARBA" id="ARBA00011881"/>
    </source>
</evidence>
<evidence type="ECO:0000313" key="21">
    <source>
        <dbReference type="Proteomes" id="UP001059596"/>
    </source>
</evidence>
<keyword evidence="12" id="KW-0443">Lipid metabolism</keyword>
<gene>
    <name evidence="20" type="ORF">M5D96_010051</name>
</gene>
<comment type="caution">
    <text evidence="20">The sequence shown here is derived from an EMBL/GenBank/DDBJ whole genome shotgun (WGS) entry which is preliminary data.</text>
</comment>
<reference evidence="20" key="1">
    <citation type="journal article" date="2023" name="Genome Biol. Evol.">
        <title>Long-read-based Genome Assembly of Drosophila gunungcola Reveals Fewer Chemosensory Genes in Flower-breeding Species.</title>
        <authorList>
            <person name="Negi A."/>
            <person name="Liao B.Y."/>
            <person name="Yeh S.D."/>
        </authorList>
    </citation>
    <scope>NUCLEOTIDE SEQUENCE</scope>
    <source>
        <strain evidence="20">Sukarami</strain>
    </source>
</reference>
<dbReference type="EC" id="5.5.1.4" evidence="7"/>
<evidence type="ECO:0000256" key="10">
    <source>
        <dbReference type="ARBA" id="ARBA00022550"/>
    </source>
</evidence>
<keyword evidence="9" id="KW-0444">Lipid biosynthesis</keyword>
<evidence type="ECO:0000256" key="17">
    <source>
        <dbReference type="ARBA" id="ARBA00070063"/>
    </source>
</evidence>
<evidence type="ECO:0000256" key="3">
    <source>
        <dbReference type="ARBA" id="ARBA00004496"/>
    </source>
</evidence>
<evidence type="ECO:0000256" key="12">
    <source>
        <dbReference type="ARBA" id="ARBA00023098"/>
    </source>
</evidence>
<dbReference type="SUPFAM" id="SSF55347">
    <property type="entry name" value="Glyceraldehyde-3-phosphate dehydrogenase-like, C-terminal domain"/>
    <property type="match status" value="1"/>
</dbReference>
<evidence type="ECO:0000256" key="11">
    <source>
        <dbReference type="ARBA" id="ARBA00023027"/>
    </source>
</evidence>
<comment type="cofactor">
    <cofactor evidence="2">
        <name>NAD(+)</name>
        <dbReference type="ChEBI" id="CHEBI:57540"/>
    </cofactor>
</comment>
<feature type="compositionally biased region" description="Basic and acidic residues" evidence="18">
    <location>
        <begin position="591"/>
        <end position="603"/>
    </location>
</feature>
<dbReference type="FunFam" id="3.40.50.720:FF:000334">
    <property type="entry name" value="Inositol-3-phosphate synthase"/>
    <property type="match status" value="1"/>
</dbReference>
<accession>A0A9P9YHX7</accession>
<evidence type="ECO:0000313" key="20">
    <source>
        <dbReference type="EMBL" id="KAI8037300.1"/>
    </source>
</evidence>
<comment type="function">
    <text evidence="16">Key enzyme in myo-inositol biosynthesis pathway that catalyzes the conversion of glucose 6-phosphate to 1-myo-inositol 1-phosphate in a NAD-dependent manner. Rate-limiting enzyme in the synthesis of all inositol-containing compounds.</text>
</comment>
<evidence type="ECO:0000256" key="18">
    <source>
        <dbReference type="SAM" id="MobiDB-lite"/>
    </source>
</evidence>
<feature type="region of interest" description="Disordered" evidence="18">
    <location>
        <begin position="566"/>
        <end position="621"/>
    </location>
</feature>
<dbReference type="Proteomes" id="UP001059596">
    <property type="component" value="Unassembled WGS sequence"/>
</dbReference>
<feature type="compositionally biased region" description="Polar residues" evidence="18">
    <location>
        <begin position="604"/>
        <end position="621"/>
    </location>
</feature>
<evidence type="ECO:0000256" key="8">
    <source>
        <dbReference type="ARBA" id="ARBA00022490"/>
    </source>
</evidence>
<evidence type="ECO:0000256" key="16">
    <source>
        <dbReference type="ARBA" id="ARBA00025559"/>
    </source>
</evidence>
<comment type="pathway">
    <text evidence="4">Polyol metabolism; myo-inositol biosynthesis; myo-inositol from D-glucose 6-phosphate: step 1/2.</text>
</comment>
<evidence type="ECO:0000259" key="19">
    <source>
        <dbReference type="Pfam" id="PF01658"/>
    </source>
</evidence>
<dbReference type="GO" id="GO:0004512">
    <property type="term" value="F:inositol-3-phosphate synthase activity"/>
    <property type="evidence" value="ECO:0007669"/>
    <property type="project" value="UniProtKB-EC"/>
</dbReference>
<evidence type="ECO:0000256" key="15">
    <source>
        <dbReference type="ARBA" id="ARBA00023264"/>
    </source>
</evidence>
<dbReference type="GO" id="GO:0006021">
    <property type="term" value="P:inositol biosynthetic process"/>
    <property type="evidence" value="ECO:0007669"/>
    <property type="project" value="UniProtKB-KW"/>
</dbReference>
<dbReference type="AlphaFoldDB" id="A0A9P9YHX7"/>
<dbReference type="InterPro" id="IPR036322">
    <property type="entry name" value="WD40_repeat_dom_sf"/>
</dbReference>
<dbReference type="EMBL" id="JAMKOV010000013">
    <property type="protein sequence ID" value="KAI8037300.1"/>
    <property type="molecule type" value="Genomic_DNA"/>
</dbReference>
<dbReference type="Gene3D" id="3.40.50.720">
    <property type="entry name" value="NAD(P)-binding Rossmann-like Domain"/>
    <property type="match status" value="2"/>
</dbReference>
<dbReference type="InterPro" id="IPR013021">
    <property type="entry name" value="Myo-inos-1-P_Synthase_GAPDH"/>
</dbReference>
<dbReference type="GO" id="GO:0005737">
    <property type="term" value="C:cytoplasm"/>
    <property type="evidence" value="ECO:0007669"/>
    <property type="project" value="UniProtKB-SubCell"/>
</dbReference>
<evidence type="ECO:0000256" key="5">
    <source>
        <dbReference type="ARBA" id="ARBA00010813"/>
    </source>
</evidence>
<dbReference type="Pfam" id="PF07994">
    <property type="entry name" value="NAD_binding_5"/>
    <property type="match status" value="1"/>
</dbReference>
<keyword evidence="8" id="KW-0963">Cytoplasm</keyword>
<feature type="domain" description="Myo-inositol-1-phosphate synthase GAPDH-like" evidence="19">
    <location>
        <begin position="910"/>
        <end position="1023"/>
    </location>
</feature>
<keyword evidence="11" id="KW-0520">NAD</keyword>
<keyword evidence="13" id="KW-0594">Phospholipid biosynthesis</keyword>
<evidence type="ECO:0000256" key="9">
    <source>
        <dbReference type="ARBA" id="ARBA00022516"/>
    </source>
</evidence>
<keyword evidence="15" id="KW-1208">Phospholipid metabolism</keyword>
<keyword evidence="10" id="KW-0398">Inositol biosynthesis</keyword>
<evidence type="ECO:0000256" key="14">
    <source>
        <dbReference type="ARBA" id="ARBA00023235"/>
    </source>
</evidence>
<dbReference type="FunFam" id="3.40.50.720:FF:000069">
    <property type="entry name" value="Inositol-3-phosphate synthase 1"/>
    <property type="match status" value="1"/>
</dbReference>
<dbReference type="InterPro" id="IPR036291">
    <property type="entry name" value="NAD(P)-bd_dom_sf"/>
</dbReference>
<evidence type="ECO:0000256" key="1">
    <source>
        <dbReference type="ARBA" id="ARBA00000113"/>
    </source>
</evidence>
<comment type="similarity">
    <text evidence="5">Belongs to the myo-inositol 1-phosphate synthase family.</text>
</comment>
<dbReference type="SUPFAM" id="SSF51735">
    <property type="entry name" value="NAD(P)-binding Rossmann-fold domains"/>
    <property type="match status" value="1"/>
</dbReference>
<dbReference type="GO" id="GO:0008654">
    <property type="term" value="P:phospholipid biosynthetic process"/>
    <property type="evidence" value="ECO:0007669"/>
    <property type="project" value="UniProtKB-KW"/>
</dbReference>
<dbReference type="PANTHER" id="PTHR11510">
    <property type="entry name" value="MYO-INOSITOL-1 PHOSPHATE SYNTHASE"/>
    <property type="match status" value="1"/>
</dbReference>
<evidence type="ECO:0000256" key="4">
    <source>
        <dbReference type="ARBA" id="ARBA00005117"/>
    </source>
</evidence>
<keyword evidence="14" id="KW-0413">Isomerase</keyword>
<dbReference type="Pfam" id="PF01658">
    <property type="entry name" value="Inos-1-P_synth"/>
    <property type="match status" value="1"/>
</dbReference>
<protein>
    <recommendedName>
        <fullName evidence="17">Inositol-3-phosphate synthase</fullName>
        <ecNumber evidence="7">5.5.1.4</ecNumber>
    </recommendedName>
</protein>
<comment type="subcellular location">
    <subcellularLocation>
        <location evidence="3">Cytoplasm</location>
    </subcellularLocation>
</comment>
<dbReference type="InterPro" id="IPR002587">
    <property type="entry name" value="Myo-inos-1-P_Synthase"/>
</dbReference>
<keyword evidence="21" id="KW-1185">Reference proteome</keyword>
<organism evidence="20 21">
    <name type="scientific">Drosophila gunungcola</name>
    <name type="common">fruit fly</name>
    <dbReference type="NCBI Taxonomy" id="103775"/>
    <lineage>
        <taxon>Eukaryota</taxon>
        <taxon>Metazoa</taxon>
        <taxon>Ecdysozoa</taxon>
        <taxon>Arthropoda</taxon>
        <taxon>Hexapoda</taxon>
        <taxon>Insecta</taxon>
        <taxon>Pterygota</taxon>
        <taxon>Neoptera</taxon>
        <taxon>Endopterygota</taxon>
        <taxon>Diptera</taxon>
        <taxon>Brachycera</taxon>
        <taxon>Muscomorpha</taxon>
        <taxon>Ephydroidea</taxon>
        <taxon>Drosophilidae</taxon>
        <taxon>Drosophila</taxon>
        <taxon>Sophophora</taxon>
    </lineage>
</organism>
<evidence type="ECO:0000256" key="2">
    <source>
        <dbReference type="ARBA" id="ARBA00001911"/>
    </source>
</evidence>
<comment type="subunit">
    <text evidence="6">Homotetramer.</text>
</comment>
<dbReference type="FunFam" id="3.30.360.10:FF:000055">
    <property type="entry name" value="Putative myo-inositol-1-phosphate synthase"/>
    <property type="match status" value="1"/>
</dbReference>
<feature type="region of interest" description="Disordered" evidence="18">
    <location>
        <begin position="1139"/>
        <end position="1158"/>
    </location>
</feature>
<name>A0A9P9YHX7_9MUSC</name>
<evidence type="ECO:0000256" key="13">
    <source>
        <dbReference type="ARBA" id="ARBA00023209"/>
    </source>
</evidence>
<proteinExistence type="inferred from homology"/>